<dbReference type="GO" id="GO:0016491">
    <property type="term" value="F:oxidoreductase activity"/>
    <property type="evidence" value="ECO:0007669"/>
    <property type="project" value="UniProtKB-KW"/>
</dbReference>
<sequence>MDFYEVIRTRRSIREYQERPVEEDKLQRILEAARLAPSAANRQPWQFLVIKTEKIKKEFQRAYNKDWFWQAPVIICACGIKKEAWIRSDGKSYLDVDVAIAMDHLVLAATAEGLGTCWIGAFNPSEVKKILNLPDDIEPVALTPLGYPATSPKPTHRKPLGKIVKRI</sequence>
<protein>
    <submittedName>
        <fullName evidence="4">Nitroreductase</fullName>
    </submittedName>
</protein>
<dbReference type="InterPro" id="IPR000415">
    <property type="entry name" value="Nitroreductase-like"/>
</dbReference>
<dbReference type="AlphaFoldDB" id="A0A662DIY4"/>
<evidence type="ECO:0000259" key="3">
    <source>
        <dbReference type="Pfam" id="PF00881"/>
    </source>
</evidence>
<evidence type="ECO:0000256" key="2">
    <source>
        <dbReference type="ARBA" id="ARBA00023002"/>
    </source>
</evidence>
<dbReference type="Proteomes" id="UP000280417">
    <property type="component" value="Unassembled WGS sequence"/>
</dbReference>
<reference evidence="4 5" key="1">
    <citation type="submission" date="2018-06" db="EMBL/GenBank/DDBJ databases">
        <title>Extensive metabolic versatility and redundancy in microbially diverse, dynamic hydrothermal sediments.</title>
        <authorList>
            <person name="Dombrowski N."/>
            <person name="Teske A."/>
            <person name="Baker B.J."/>
        </authorList>
    </citation>
    <scope>NUCLEOTIDE SEQUENCE [LARGE SCALE GENOMIC DNA]</scope>
    <source>
        <strain evidence="4">B3_G15</strain>
    </source>
</reference>
<comment type="caution">
    <text evidence="4">The sequence shown here is derived from an EMBL/GenBank/DDBJ whole genome shotgun (WGS) entry which is preliminary data.</text>
</comment>
<gene>
    <name evidence="4" type="ORF">DRJ04_03025</name>
</gene>
<dbReference type="SUPFAM" id="SSF55469">
    <property type="entry name" value="FMN-dependent nitroreductase-like"/>
    <property type="match status" value="1"/>
</dbReference>
<evidence type="ECO:0000313" key="5">
    <source>
        <dbReference type="Proteomes" id="UP000280417"/>
    </source>
</evidence>
<dbReference type="Pfam" id="PF00881">
    <property type="entry name" value="Nitroreductase"/>
    <property type="match status" value="2"/>
</dbReference>
<feature type="domain" description="Nitroreductase" evidence="3">
    <location>
        <begin position="62"/>
        <end position="147"/>
    </location>
</feature>
<accession>A0A662DIY4</accession>
<evidence type="ECO:0000313" key="4">
    <source>
        <dbReference type="EMBL" id="RLE14089.1"/>
    </source>
</evidence>
<dbReference type="PANTHER" id="PTHR43673">
    <property type="entry name" value="NAD(P)H NITROREDUCTASE YDGI-RELATED"/>
    <property type="match status" value="1"/>
</dbReference>
<comment type="similarity">
    <text evidence="1">Belongs to the nitroreductase family.</text>
</comment>
<name>A0A662DIY4_UNCAE</name>
<evidence type="ECO:0000256" key="1">
    <source>
        <dbReference type="ARBA" id="ARBA00007118"/>
    </source>
</evidence>
<dbReference type="InterPro" id="IPR029479">
    <property type="entry name" value="Nitroreductase"/>
</dbReference>
<dbReference type="Gene3D" id="3.40.109.10">
    <property type="entry name" value="NADH Oxidase"/>
    <property type="match status" value="1"/>
</dbReference>
<feature type="domain" description="Nitroreductase" evidence="3">
    <location>
        <begin position="7"/>
        <end position="61"/>
    </location>
</feature>
<dbReference type="PANTHER" id="PTHR43673:SF10">
    <property type="entry name" value="NADH DEHYDROGENASE_NAD(P)H NITROREDUCTASE XCC3605-RELATED"/>
    <property type="match status" value="1"/>
</dbReference>
<dbReference type="EMBL" id="QMQA01000061">
    <property type="protein sequence ID" value="RLE14089.1"/>
    <property type="molecule type" value="Genomic_DNA"/>
</dbReference>
<keyword evidence="2" id="KW-0560">Oxidoreductase</keyword>
<organism evidence="4 5">
    <name type="scientific">Aerophobetes bacterium</name>
    <dbReference type="NCBI Taxonomy" id="2030807"/>
    <lineage>
        <taxon>Bacteria</taxon>
        <taxon>Candidatus Aerophobota</taxon>
    </lineage>
</organism>
<dbReference type="CDD" id="cd02139">
    <property type="entry name" value="nitroreductase"/>
    <property type="match status" value="1"/>
</dbReference>
<proteinExistence type="inferred from homology"/>